<organism evidence="2 3">
    <name type="scientific">Trichomalopsis sarcophagae</name>
    <dbReference type="NCBI Taxonomy" id="543379"/>
    <lineage>
        <taxon>Eukaryota</taxon>
        <taxon>Metazoa</taxon>
        <taxon>Ecdysozoa</taxon>
        <taxon>Arthropoda</taxon>
        <taxon>Hexapoda</taxon>
        <taxon>Insecta</taxon>
        <taxon>Pterygota</taxon>
        <taxon>Neoptera</taxon>
        <taxon>Endopterygota</taxon>
        <taxon>Hymenoptera</taxon>
        <taxon>Apocrita</taxon>
        <taxon>Proctotrupomorpha</taxon>
        <taxon>Chalcidoidea</taxon>
        <taxon>Pteromalidae</taxon>
        <taxon>Pteromalinae</taxon>
        <taxon>Trichomalopsis</taxon>
    </lineage>
</organism>
<feature type="region of interest" description="Disordered" evidence="1">
    <location>
        <begin position="118"/>
        <end position="232"/>
    </location>
</feature>
<sequence length="665" mass="67445">MGEPKPEAPPQSNGGVVKQKPTTLNLASGTSFYRPQLNGRAANSSNHLNDRHLQQQQQQLGGLSNGAGPGRVSRQLKSAIGTNCPGPASNEPNHAQLSALSAVLPVLSGLSAKQQLSSWSALASEYEDQRESPPPPTPASSHPATPLTRSGGCDNSEQRQQQQLNGNGSSNGGLQSSALGQLSARSPSHNGFSLYTPPAPIPPAGSSKIRSVPNGLPQPAPRRPHSIAAPPYHLTALQSITAAFAGRTIPPPASSQQHSAGSAVGSSSPASAAAAAAIPTSYSWTGLSNGLASTAAAAVESSGSASPGIIGSRQQRPADAADEPLAPGPTRSAIPPQSLWNGQQQLPRRPHSIAAAPVSTTCSSSASSSTSSVSSAASSSAPAPSAAAAAAAATNGPANPASTARTPGEPIQWGASGMVLHQPVARRAYASTLPHPHSPTPSHAGTQGPTVLSALTNPGNSNTWAPGASLRARPHSIASTPQGNGTSPGGVAASPSDSGYRSLPSASSDYQLMSKSPSLQQTQAAAAAQSATRRLSLPSAQSLLRATAPRPSPTFHGLPFKPFTCGVSPNGNPIFLGCTHLHGSTGNTNSTASSTGSLRTGTPATSPATSVFNTAQAIQQLLAQHPKNGFKIVDDKLSLFIEILDTQERFAKVGQSHDSRRSNMR</sequence>
<feature type="region of interest" description="Disordered" evidence="1">
    <location>
        <begin position="1"/>
        <end position="21"/>
    </location>
</feature>
<reference evidence="2 3" key="1">
    <citation type="journal article" date="2017" name="Curr. Biol.">
        <title>The Evolution of Venom by Co-option of Single-Copy Genes.</title>
        <authorList>
            <person name="Martinson E.O."/>
            <person name="Mrinalini"/>
            <person name="Kelkar Y.D."/>
            <person name="Chang C.H."/>
            <person name="Werren J.H."/>
        </authorList>
    </citation>
    <scope>NUCLEOTIDE SEQUENCE [LARGE SCALE GENOMIC DNA]</scope>
    <source>
        <strain evidence="2 3">Alberta</strain>
        <tissue evidence="2">Whole body</tissue>
    </source>
</reference>
<evidence type="ECO:0000313" key="2">
    <source>
        <dbReference type="EMBL" id="OXU21137.1"/>
    </source>
</evidence>
<proteinExistence type="predicted"/>
<feature type="compositionally biased region" description="Low complexity" evidence="1">
    <location>
        <begin position="254"/>
        <end position="271"/>
    </location>
</feature>
<evidence type="ECO:0000256" key="1">
    <source>
        <dbReference type="SAM" id="MobiDB-lite"/>
    </source>
</evidence>
<comment type="caution">
    <text evidence="2">The sequence shown here is derived from an EMBL/GenBank/DDBJ whole genome shotgun (WGS) entry which is preliminary data.</text>
</comment>
<feature type="compositionally biased region" description="Low complexity" evidence="1">
    <location>
        <begin position="518"/>
        <end position="533"/>
    </location>
</feature>
<name>A0A232ES41_9HYME</name>
<feature type="compositionally biased region" description="Low complexity" evidence="1">
    <location>
        <begin position="158"/>
        <end position="186"/>
    </location>
</feature>
<feature type="region of interest" description="Disordered" evidence="1">
    <location>
        <begin position="431"/>
        <end position="533"/>
    </location>
</feature>
<feature type="compositionally biased region" description="Low complexity" evidence="1">
    <location>
        <begin position="431"/>
        <end position="443"/>
    </location>
</feature>
<gene>
    <name evidence="2" type="ORF">TSAR_005183</name>
</gene>
<protein>
    <submittedName>
        <fullName evidence="2">Uncharacterized protein</fullName>
    </submittedName>
</protein>
<keyword evidence="3" id="KW-1185">Reference proteome</keyword>
<feature type="region of interest" description="Disordered" evidence="1">
    <location>
        <begin position="247"/>
        <end position="271"/>
    </location>
</feature>
<feature type="region of interest" description="Disordered" evidence="1">
    <location>
        <begin position="293"/>
        <end position="414"/>
    </location>
</feature>
<feature type="region of interest" description="Disordered" evidence="1">
    <location>
        <begin position="34"/>
        <end position="93"/>
    </location>
</feature>
<feature type="compositionally biased region" description="Low complexity" evidence="1">
    <location>
        <begin position="354"/>
        <end position="404"/>
    </location>
</feature>
<feature type="compositionally biased region" description="Polar residues" evidence="1">
    <location>
        <begin position="444"/>
        <end position="464"/>
    </location>
</feature>
<feature type="compositionally biased region" description="Polar residues" evidence="1">
    <location>
        <begin position="495"/>
        <end position="517"/>
    </location>
</feature>
<dbReference type="AlphaFoldDB" id="A0A232ES41"/>
<dbReference type="Proteomes" id="UP000215335">
    <property type="component" value="Unassembled WGS sequence"/>
</dbReference>
<feature type="compositionally biased region" description="Polar residues" evidence="1">
    <location>
        <begin position="10"/>
        <end position="21"/>
    </location>
</feature>
<dbReference type="EMBL" id="NNAY01002525">
    <property type="protein sequence ID" value="OXU21137.1"/>
    <property type="molecule type" value="Genomic_DNA"/>
</dbReference>
<feature type="compositionally biased region" description="Low complexity" evidence="1">
    <location>
        <begin position="293"/>
        <end position="312"/>
    </location>
</feature>
<accession>A0A232ES41</accession>
<evidence type="ECO:0000313" key="3">
    <source>
        <dbReference type="Proteomes" id="UP000215335"/>
    </source>
</evidence>
<dbReference type="STRING" id="543379.A0A232ES41"/>
<dbReference type="OrthoDB" id="7790042at2759"/>